<dbReference type="Gene3D" id="1.20.120.1490">
    <property type="match status" value="1"/>
</dbReference>
<accession>A0AAP5IHW0</accession>
<feature type="coiled-coil region" evidence="1">
    <location>
        <begin position="68"/>
        <end position="129"/>
    </location>
</feature>
<proteinExistence type="predicted"/>
<evidence type="ECO:0000256" key="1">
    <source>
        <dbReference type="SAM" id="Coils"/>
    </source>
</evidence>
<dbReference type="AlphaFoldDB" id="A0AAP5IHW0"/>
<keyword evidence="1" id="KW-0175">Coiled coil</keyword>
<protein>
    <submittedName>
        <fullName evidence="2">Spy/CpxP family protein refolding chaperone</fullName>
    </submittedName>
</protein>
<dbReference type="EMBL" id="JAALHA020000029">
    <property type="protein sequence ID" value="MDR9900015.1"/>
    <property type="molecule type" value="Genomic_DNA"/>
</dbReference>
<sequence>MLLRRVSTVAATIIAFCGISALAQPNLLLPQVVAQNLTTSPRPQPRPSGWLQELNLTPQQLQQIKVIRNQSKDQLEQKRQAVLQAQQELETLMAGTASKDQVRDKYNQLKKLRQQYADAQFEITLATREILNAQQRQMFTAHMYKQ</sequence>
<dbReference type="Pfam" id="PF07813">
    <property type="entry name" value="LTXXQ"/>
    <property type="match status" value="1"/>
</dbReference>
<organism evidence="2 3">
    <name type="scientific">Aetokthonos hydrillicola Thurmond2011</name>
    <dbReference type="NCBI Taxonomy" id="2712845"/>
    <lineage>
        <taxon>Bacteria</taxon>
        <taxon>Bacillati</taxon>
        <taxon>Cyanobacteriota</taxon>
        <taxon>Cyanophyceae</taxon>
        <taxon>Nostocales</taxon>
        <taxon>Hapalosiphonaceae</taxon>
        <taxon>Aetokthonos</taxon>
    </lineage>
</organism>
<keyword evidence="3" id="KW-1185">Reference proteome</keyword>
<evidence type="ECO:0000313" key="2">
    <source>
        <dbReference type="EMBL" id="MDR9900015.1"/>
    </source>
</evidence>
<dbReference type="InterPro" id="IPR012899">
    <property type="entry name" value="LTXXQ"/>
</dbReference>
<dbReference type="Proteomes" id="UP000667802">
    <property type="component" value="Unassembled WGS sequence"/>
</dbReference>
<dbReference type="GO" id="GO:0042597">
    <property type="term" value="C:periplasmic space"/>
    <property type="evidence" value="ECO:0007669"/>
    <property type="project" value="InterPro"/>
</dbReference>
<comment type="caution">
    <text evidence="2">The sequence shown here is derived from an EMBL/GenBank/DDBJ whole genome shotgun (WGS) entry which is preliminary data.</text>
</comment>
<dbReference type="RefSeq" id="WP_208340868.1">
    <property type="nucleotide sequence ID" value="NZ_CAWQFN010000747.1"/>
</dbReference>
<gene>
    <name evidence="2" type="ORF">G7B40_036495</name>
</gene>
<reference evidence="3" key="1">
    <citation type="journal article" date="2021" name="Science">
        <title>Hunting the eagle killer: A cyanobacterial neurotoxin causes vacuolar myelinopathy.</title>
        <authorList>
            <person name="Breinlinger S."/>
            <person name="Phillips T.J."/>
            <person name="Haram B.N."/>
            <person name="Mares J."/>
            <person name="Martinez Yerena J.A."/>
            <person name="Hrouzek P."/>
            <person name="Sobotka R."/>
            <person name="Henderson W.M."/>
            <person name="Schmieder P."/>
            <person name="Williams S.M."/>
            <person name="Lauderdale J.D."/>
            <person name="Wilde H.D."/>
            <person name="Gerrin W."/>
            <person name="Kust A."/>
            <person name="Washington J.W."/>
            <person name="Wagner C."/>
            <person name="Geier B."/>
            <person name="Liebeke M."/>
            <person name="Enke H."/>
            <person name="Niedermeyer T.H.J."/>
            <person name="Wilde S.B."/>
        </authorList>
    </citation>
    <scope>NUCLEOTIDE SEQUENCE [LARGE SCALE GENOMIC DNA]</scope>
    <source>
        <strain evidence="3">Thurmond2011</strain>
    </source>
</reference>
<name>A0AAP5IHW0_9CYAN</name>
<evidence type="ECO:0000313" key="3">
    <source>
        <dbReference type="Proteomes" id="UP000667802"/>
    </source>
</evidence>